<feature type="region of interest" description="Disordered" evidence="1">
    <location>
        <begin position="665"/>
        <end position="685"/>
    </location>
</feature>
<gene>
    <name evidence="2" type="ORF">C1SCF055_LOCUS4558</name>
</gene>
<dbReference type="Proteomes" id="UP001152797">
    <property type="component" value="Unassembled WGS sequence"/>
</dbReference>
<protein>
    <submittedName>
        <fullName evidence="2">Uncharacterized protein</fullName>
    </submittedName>
</protein>
<sequence>MPEIMDSDASLRPCSVPESHPHVKQLHARFSFGFSNCAGCQFHLACRSEDQAECISRIVQLRSSQAVAMEGLPGLETDHVETREAQSYLEDTDVTSSPAGIFHTAPATLPFSSTPRPPICVEEAQPSREIVQHNLQLPEELLSALLDEPKVPEPLVLQHVWLHLPPVCPHYHRCLLQVDKLGLSLRPLGRSRKAAELHPISGLKVLQTESLSFPLSSILDVEEVFELLPPMGPMGVSVEPRTWKQQFGRKHYIPLARFIFSRPWKASEKQKPCPEYAERLPAAAAYFAVVKVRAGVTGKMPGQERRPAWRMRDPRPPVQLALAFYQKEEVTKLIATVLSFKSYQASTALQSILFKTRAIHARSKIPCEAEESPQDAPSEARLSASQPRIISNDDGEVFWYVPKKQEVAMAQVESQQLRRASMQDYRSFPLYLSQEIWDALADLADRKMSQVSRVDRLVRHLVNNLGMRHPTEPSMAVIASLVGQQDNLTIPQLLTLLQTVKSVLKTTVTRAGHSGIPLPAGRYLELLPNQVAELPSDVAEAMAPGGFAAPPMSVDLNVVWQTARTIPLRNTHREVQLQRQLGNQQNTLALQGFPDPRLAGLQMAQTVAIFAVAMGGQTAVRQPDALLPNLQIFGDAEVKAAAAPEGTGSAGDKPASTLVRAAAQKAVPPQKAEGKAPGKAAAAADAAGHHKELMVALLKTAMETAGKSFQ</sequence>
<evidence type="ECO:0000313" key="3">
    <source>
        <dbReference type="EMBL" id="CAL1129709.1"/>
    </source>
</evidence>
<dbReference type="EMBL" id="CAMXCT030000262">
    <property type="protein sequence ID" value="CAL4763646.1"/>
    <property type="molecule type" value="Genomic_DNA"/>
</dbReference>
<evidence type="ECO:0000313" key="2">
    <source>
        <dbReference type="EMBL" id="CAI3976334.1"/>
    </source>
</evidence>
<dbReference type="EMBL" id="CAMXCT020000262">
    <property type="protein sequence ID" value="CAL1129709.1"/>
    <property type="molecule type" value="Genomic_DNA"/>
</dbReference>
<name>A0A9P1BN23_9DINO</name>
<proteinExistence type="predicted"/>
<reference evidence="3" key="2">
    <citation type="submission" date="2024-04" db="EMBL/GenBank/DDBJ databases">
        <authorList>
            <person name="Chen Y."/>
            <person name="Shah S."/>
            <person name="Dougan E. K."/>
            <person name="Thang M."/>
            <person name="Chan C."/>
        </authorList>
    </citation>
    <scope>NUCLEOTIDE SEQUENCE [LARGE SCALE GENOMIC DNA]</scope>
</reference>
<accession>A0A9P1BN23</accession>
<dbReference type="AlphaFoldDB" id="A0A9P1BN23"/>
<dbReference type="OrthoDB" id="440813at2759"/>
<organism evidence="2">
    <name type="scientific">Cladocopium goreaui</name>
    <dbReference type="NCBI Taxonomy" id="2562237"/>
    <lineage>
        <taxon>Eukaryota</taxon>
        <taxon>Sar</taxon>
        <taxon>Alveolata</taxon>
        <taxon>Dinophyceae</taxon>
        <taxon>Suessiales</taxon>
        <taxon>Symbiodiniaceae</taxon>
        <taxon>Cladocopium</taxon>
    </lineage>
</organism>
<dbReference type="EMBL" id="CAMXCT010000262">
    <property type="protein sequence ID" value="CAI3976334.1"/>
    <property type="molecule type" value="Genomic_DNA"/>
</dbReference>
<evidence type="ECO:0000313" key="4">
    <source>
        <dbReference type="Proteomes" id="UP001152797"/>
    </source>
</evidence>
<keyword evidence="4" id="KW-1185">Reference proteome</keyword>
<comment type="caution">
    <text evidence="2">The sequence shown here is derived from an EMBL/GenBank/DDBJ whole genome shotgun (WGS) entry which is preliminary data.</text>
</comment>
<evidence type="ECO:0000256" key="1">
    <source>
        <dbReference type="SAM" id="MobiDB-lite"/>
    </source>
</evidence>
<reference evidence="2" key="1">
    <citation type="submission" date="2022-10" db="EMBL/GenBank/DDBJ databases">
        <authorList>
            <person name="Chen Y."/>
            <person name="Dougan E. K."/>
            <person name="Chan C."/>
            <person name="Rhodes N."/>
            <person name="Thang M."/>
        </authorList>
    </citation>
    <scope>NUCLEOTIDE SEQUENCE</scope>
</reference>